<dbReference type="InterPro" id="IPR039425">
    <property type="entry name" value="RNA_pol_sigma-70-like"/>
</dbReference>
<dbReference type="NCBIfam" id="NF009180">
    <property type="entry name" value="PRK12528.1"/>
    <property type="match status" value="1"/>
</dbReference>
<comment type="caution">
    <text evidence="7">The sequence shown here is derived from an EMBL/GenBank/DDBJ whole genome shotgun (WGS) entry which is preliminary data.</text>
</comment>
<comment type="similarity">
    <text evidence="1">Belongs to the sigma-70 factor family. ECF subfamily.</text>
</comment>
<dbReference type="SUPFAM" id="SSF88659">
    <property type="entry name" value="Sigma3 and sigma4 domains of RNA polymerase sigma factors"/>
    <property type="match status" value="1"/>
</dbReference>
<evidence type="ECO:0000259" key="5">
    <source>
        <dbReference type="Pfam" id="PF04542"/>
    </source>
</evidence>
<dbReference type="PANTHER" id="PTHR43133">
    <property type="entry name" value="RNA POLYMERASE ECF-TYPE SIGMA FACTO"/>
    <property type="match status" value="1"/>
</dbReference>
<dbReference type="Pfam" id="PF04542">
    <property type="entry name" value="Sigma70_r2"/>
    <property type="match status" value="1"/>
</dbReference>
<dbReference type="FunFam" id="1.10.1740.10:FF:000009">
    <property type="entry name" value="RNA polymerase sigma factor"/>
    <property type="match status" value="1"/>
</dbReference>
<reference evidence="7" key="1">
    <citation type="journal article" date="2014" name="Int. J. Syst. Evol. Microbiol.">
        <title>Complete genome sequence of Corynebacterium casei LMG S-19264T (=DSM 44701T), isolated from a smear-ripened cheese.</title>
        <authorList>
            <consortium name="US DOE Joint Genome Institute (JGI-PGF)"/>
            <person name="Walter F."/>
            <person name="Albersmeier A."/>
            <person name="Kalinowski J."/>
            <person name="Ruckert C."/>
        </authorList>
    </citation>
    <scope>NUCLEOTIDE SEQUENCE</scope>
    <source>
        <strain evidence="7">JCM 30078</strain>
    </source>
</reference>
<dbReference type="EMBL" id="BMPO01000008">
    <property type="protein sequence ID" value="GGK04865.1"/>
    <property type="molecule type" value="Genomic_DNA"/>
</dbReference>
<dbReference type="InterPro" id="IPR013325">
    <property type="entry name" value="RNA_pol_sigma_r2"/>
</dbReference>
<dbReference type="Proteomes" id="UP000635983">
    <property type="component" value="Unassembled WGS sequence"/>
</dbReference>
<evidence type="ECO:0000256" key="4">
    <source>
        <dbReference type="ARBA" id="ARBA00023163"/>
    </source>
</evidence>
<evidence type="ECO:0000256" key="2">
    <source>
        <dbReference type="ARBA" id="ARBA00023015"/>
    </source>
</evidence>
<keyword evidence="3" id="KW-0731">Sigma factor</keyword>
<reference evidence="7" key="2">
    <citation type="submission" date="2020-09" db="EMBL/GenBank/DDBJ databases">
        <authorList>
            <person name="Sun Q."/>
            <person name="Ohkuma M."/>
        </authorList>
    </citation>
    <scope>NUCLEOTIDE SEQUENCE</scope>
    <source>
        <strain evidence="7">JCM 30078</strain>
    </source>
</reference>
<dbReference type="GO" id="GO:0006352">
    <property type="term" value="P:DNA-templated transcription initiation"/>
    <property type="evidence" value="ECO:0007669"/>
    <property type="project" value="InterPro"/>
</dbReference>
<proteinExistence type="inferred from homology"/>
<dbReference type="PANTHER" id="PTHR43133:SF63">
    <property type="entry name" value="RNA POLYMERASE SIGMA FACTOR FECI-RELATED"/>
    <property type="match status" value="1"/>
</dbReference>
<evidence type="ECO:0000259" key="6">
    <source>
        <dbReference type="Pfam" id="PF08281"/>
    </source>
</evidence>
<gene>
    <name evidence="7" type="primary">femI</name>
    <name evidence="7" type="ORF">GCM10009304_33660</name>
</gene>
<dbReference type="GO" id="GO:0016987">
    <property type="term" value="F:sigma factor activity"/>
    <property type="evidence" value="ECO:0007669"/>
    <property type="project" value="UniProtKB-KW"/>
</dbReference>
<dbReference type="Gene3D" id="1.10.1740.10">
    <property type="match status" value="1"/>
</dbReference>
<accession>A0A917UZW2</accession>
<keyword evidence="4" id="KW-0804">Transcription</keyword>
<dbReference type="InterPro" id="IPR036388">
    <property type="entry name" value="WH-like_DNA-bd_sf"/>
</dbReference>
<protein>
    <submittedName>
        <fullName evidence="7">ECF sigma factor FemI</fullName>
    </submittedName>
</protein>
<evidence type="ECO:0000313" key="8">
    <source>
        <dbReference type="Proteomes" id="UP000635983"/>
    </source>
</evidence>
<dbReference type="AlphaFoldDB" id="A0A917UZW2"/>
<dbReference type="NCBIfam" id="TIGR02937">
    <property type="entry name" value="sigma70-ECF"/>
    <property type="match status" value="1"/>
</dbReference>
<evidence type="ECO:0000256" key="1">
    <source>
        <dbReference type="ARBA" id="ARBA00010641"/>
    </source>
</evidence>
<feature type="domain" description="RNA polymerase sigma factor 70 region 4 type 2" evidence="6">
    <location>
        <begin position="113"/>
        <end position="161"/>
    </location>
</feature>
<dbReference type="InterPro" id="IPR014284">
    <property type="entry name" value="RNA_pol_sigma-70_dom"/>
</dbReference>
<sequence length="172" mass="19523">MSSNAVLHHHALRTVYIDHHGWLSAWLRRQLGCQDQAADLAHDTFLRLLARDRDLSAIREPRAYLHTIAKGLLVNHWKRRDIEQAYLQALAAQPDALAPSPETRALIIETLTEIDRLLASLPQNVRTAFLLSQLDGLTYSVIAVRLGVSERMVKKYMARAMFECLALMDTDV</sequence>
<dbReference type="SUPFAM" id="SSF88946">
    <property type="entry name" value="Sigma2 domain of RNA polymerase sigma factors"/>
    <property type="match status" value="1"/>
</dbReference>
<keyword evidence="8" id="KW-1185">Reference proteome</keyword>
<dbReference type="InterPro" id="IPR007627">
    <property type="entry name" value="RNA_pol_sigma70_r2"/>
</dbReference>
<organism evidence="7 8">
    <name type="scientific">Pseudomonas matsuisoli</name>
    <dbReference type="NCBI Taxonomy" id="1515666"/>
    <lineage>
        <taxon>Bacteria</taxon>
        <taxon>Pseudomonadati</taxon>
        <taxon>Pseudomonadota</taxon>
        <taxon>Gammaproteobacteria</taxon>
        <taxon>Pseudomonadales</taxon>
        <taxon>Pseudomonadaceae</taxon>
        <taxon>Pseudomonas</taxon>
    </lineage>
</organism>
<dbReference type="Gene3D" id="1.10.10.10">
    <property type="entry name" value="Winged helix-like DNA-binding domain superfamily/Winged helix DNA-binding domain"/>
    <property type="match status" value="1"/>
</dbReference>
<dbReference type="InterPro" id="IPR013249">
    <property type="entry name" value="RNA_pol_sigma70_r4_t2"/>
</dbReference>
<evidence type="ECO:0000256" key="3">
    <source>
        <dbReference type="ARBA" id="ARBA00023082"/>
    </source>
</evidence>
<dbReference type="Pfam" id="PF08281">
    <property type="entry name" value="Sigma70_r4_2"/>
    <property type="match status" value="1"/>
</dbReference>
<dbReference type="InterPro" id="IPR013324">
    <property type="entry name" value="RNA_pol_sigma_r3/r4-like"/>
</dbReference>
<evidence type="ECO:0000313" key="7">
    <source>
        <dbReference type="EMBL" id="GGK04865.1"/>
    </source>
</evidence>
<feature type="domain" description="RNA polymerase sigma-70 region 2" evidence="5">
    <location>
        <begin position="17"/>
        <end position="81"/>
    </location>
</feature>
<dbReference type="NCBIfam" id="NF008889">
    <property type="entry name" value="PRK11924.1-1"/>
    <property type="match status" value="1"/>
</dbReference>
<dbReference type="GO" id="GO:0003677">
    <property type="term" value="F:DNA binding"/>
    <property type="evidence" value="ECO:0007669"/>
    <property type="project" value="InterPro"/>
</dbReference>
<keyword evidence="2" id="KW-0805">Transcription regulation</keyword>
<name>A0A917UZW2_9PSED</name>
<dbReference type="RefSeq" id="WP_188984735.1">
    <property type="nucleotide sequence ID" value="NZ_BMPO01000008.1"/>
</dbReference>